<feature type="coiled-coil region" evidence="1">
    <location>
        <begin position="363"/>
        <end position="390"/>
    </location>
</feature>
<dbReference type="VEuPathDB" id="PlasmoDB:PRELSG_0014300"/>
<gene>
    <name evidence="2" type="ORF">PRELSG_0014300</name>
</gene>
<protein>
    <submittedName>
        <fullName evidence="2">Reticulocyte binding protein, putative</fullName>
    </submittedName>
</protein>
<name>A0A1J1GKM1_PLARL</name>
<keyword evidence="3" id="KW-1185">Reference proteome</keyword>
<reference evidence="2 3" key="1">
    <citation type="submission" date="2015-04" db="EMBL/GenBank/DDBJ databases">
        <authorList>
            <consortium name="Pathogen Informatics"/>
        </authorList>
    </citation>
    <scope>NUCLEOTIDE SEQUENCE [LARGE SCALE GENOMIC DNA]</scope>
    <source>
        <strain evidence="2 3">SGS1</strain>
    </source>
</reference>
<keyword evidence="1" id="KW-0175">Coiled coil</keyword>
<dbReference type="RefSeq" id="XP_028531348.1">
    <property type="nucleotide sequence ID" value="XM_028677745.1"/>
</dbReference>
<accession>A0A1J1GKM1</accession>
<evidence type="ECO:0000313" key="2">
    <source>
        <dbReference type="EMBL" id="CRG85718.1"/>
    </source>
</evidence>
<organism evidence="2 3">
    <name type="scientific">Plasmodium relictum</name>
    <dbReference type="NCBI Taxonomy" id="85471"/>
    <lineage>
        <taxon>Eukaryota</taxon>
        <taxon>Sar</taxon>
        <taxon>Alveolata</taxon>
        <taxon>Apicomplexa</taxon>
        <taxon>Aconoidasida</taxon>
        <taxon>Haemosporida</taxon>
        <taxon>Plasmodiidae</taxon>
        <taxon>Plasmodium</taxon>
        <taxon>Plasmodium (Haemamoeba)</taxon>
    </lineage>
</organism>
<dbReference type="OMA" id="IRMIITI"/>
<feature type="coiled-coil region" evidence="1">
    <location>
        <begin position="450"/>
        <end position="624"/>
    </location>
</feature>
<dbReference type="EMBL" id="CVMU01000459">
    <property type="protein sequence ID" value="CRG85718.1"/>
    <property type="molecule type" value="Genomic_DNA"/>
</dbReference>
<dbReference type="KEGG" id="prel:PRELSG_0014300"/>
<evidence type="ECO:0000256" key="1">
    <source>
        <dbReference type="SAM" id="Coils"/>
    </source>
</evidence>
<feature type="coiled-coil region" evidence="1">
    <location>
        <begin position="667"/>
        <end position="741"/>
    </location>
</feature>
<dbReference type="GeneID" id="39734067"/>
<sequence length="1240" mass="145519">SEKLIDAIKEKGIIDNASSEIQSIEKLLMLHKLSSIMDNMRKNFQKAKEEEEIIKEKFSESEKIKKEILVDFQKAEELRDSLIEKLDDNSINTYIEEIRSINDLFATKIVSVSELLTIAEQYNGNCKLYYHSIERGKDKIEYLKIHDYNEEKKITDDVIEEINRYVEESGTYSNEADKFTIEARKNYELSCIYKEKMSNLLDESLLLGEKIKVEIKKNDVTDMLIEIRMIITINDIFATKIVSVNELLTIAEQYNGNCKLYHHSIERGKHKIEYLKIHDYNEEKKITDDVIEEINRYVKESGNYSNEADKFAIEARKNYELSCIYKEKMSDLLDESLLLGEKIKVEIKKNDVTDMLIEIKDGYYDIKNILEKLVRKLNKLKEKDVSIKEQDKEMAENKKSMDAFGLITVIKKNSDNFLAEIETLKQKASNILDNSESAFESTSTKNETNEEDISNKLKIMEDNLKNVLEALKKMESNKQILCTESSRIKEIENRVNSMESEIEIYEKSYEEGIISTKNETDEEDISSKLKIEEDNLKNVLQVLKKMESNKQILSTESSRIKEIENTVNSMESEMEIYEKSYEEGILEEIKRLADKEKENFELLMKSIKLKIDNTVNILEELKLEENNISHKFEDTKIKLNVIFDIFDKSYKNIERFALHITESTTTYIDIKEKREKAKIEKENIEKQKEEMEKLINIINNIKKNETLKLILYMKKELDKVNEKAEEEYSRMKMNIEYIKKNVESIKNSDSVSSALNELNNAKGKDSEIRQSKITYYSYKDEIDLIYSNMDKAVNFIDVNMETVSELENYESLKNTKDIILKIQENLGDVDEKVRESQSILIKAESIYKEVKLRDELKKKIKGTIKKIDEIFPMIQDSLNKYEKIKNISVDDENYDVIFKIGKDYESLKGLSNSYMAKLSEIDRELSINVIKSELDDSKFSLNDLENRIEASKRDEYSSEILEEVKCNIDRIINEINDKYSNVLEIDRSFDELLELGINYKLSFQSMVITSVNVEVSKDVLIIEKKQKDVASCIQYIKNCCDSITNDINTLNKSYNRDMLSGYKSSNIENASKILEEFKVKEEEAIKMSSAIQKLFLIMNKNKDVNKVDEYIQELKDIYENFQKEKIYINEIFRNINDSKLKEMEETSEKYIEIADSHKTIVEDQKEKFLSIKSKLKEIEDFLREKKENLHSIEFSDLEYIKKVNEIYEEIEHKVIDISELENDNNSENNKIIIYTEKISY</sequence>
<evidence type="ECO:0000313" key="3">
    <source>
        <dbReference type="Proteomes" id="UP000220158"/>
    </source>
</evidence>
<feature type="coiled-coil region" evidence="1">
    <location>
        <begin position="30"/>
        <end position="57"/>
    </location>
</feature>
<proteinExistence type="predicted"/>
<feature type="non-terminal residue" evidence="2">
    <location>
        <position position="1"/>
    </location>
</feature>
<dbReference type="Proteomes" id="UP000220158">
    <property type="component" value="Unassembled WGS sequence"/>
</dbReference>
<dbReference type="AlphaFoldDB" id="A0A1J1GKM1"/>